<evidence type="ECO:0000313" key="5">
    <source>
        <dbReference type="EMBL" id="HHH13946.1"/>
    </source>
</evidence>
<dbReference type="SUPFAM" id="SSF53335">
    <property type="entry name" value="S-adenosyl-L-methionine-dependent methyltransferases"/>
    <property type="match status" value="1"/>
</dbReference>
<keyword evidence="2" id="KW-0808">Transferase</keyword>
<proteinExistence type="predicted"/>
<evidence type="ECO:0000256" key="3">
    <source>
        <dbReference type="ARBA" id="ARBA00022691"/>
    </source>
</evidence>
<dbReference type="InterPro" id="IPR046977">
    <property type="entry name" value="RsmC/RlmG"/>
</dbReference>
<dbReference type="CDD" id="cd02440">
    <property type="entry name" value="AdoMet_MTases"/>
    <property type="match status" value="1"/>
</dbReference>
<dbReference type="EMBL" id="DROM01000412">
    <property type="protein sequence ID" value="HHH13946.1"/>
    <property type="molecule type" value="Genomic_DNA"/>
</dbReference>
<dbReference type="InterPro" id="IPR029063">
    <property type="entry name" value="SAM-dependent_MTases_sf"/>
</dbReference>
<dbReference type="InterPro" id="IPR007848">
    <property type="entry name" value="Small_mtfrase_dom"/>
</dbReference>
<feature type="domain" description="Methyltransferase small" evidence="4">
    <location>
        <begin position="27"/>
        <end position="192"/>
    </location>
</feature>
<dbReference type="AlphaFoldDB" id="A0A7C5N908"/>
<dbReference type="GO" id="GO:0032259">
    <property type="term" value="P:methylation"/>
    <property type="evidence" value="ECO:0007669"/>
    <property type="project" value="UniProtKB-KW"/>
</dbReference>
<protein>
    <submittedName>
        <fullName evidence="5">Class I SAM-dependent methyltransferase</fullName>
    </submittedName>
</protein>
<dbReference type="Gene3D" id="3.40.50.150">
    <property type="entry name" value="Vaccinia Virus protein VP39"/>
    <property type="match status" value="1"/>
</dbReference>
<name>A0A7C5N908_9GAMM</name>
<dbReference type="GO" id="GO:0008757">
    <property type="term" value="F:S-adenosylmethionine-dependent methyltransferase activity"/>
    <property type="evidence" value="ECO:0007669"/>
    <property type="project" value="InterPro"/>
</dbReference>
<dbReference type="PANTHER" id="PTHR47816">
    <property type="entry name" value="RIBOSOMAL RNA SMALL SUBUNIT METHYLTRANSFERASE C"/>
    <property type="match status" value="1"/>
</dbReference>
<dbReference type="PANTHER" id="PTHR47816:SF4">
    <property type="entry name" value="RIBOSOMAL RNA SMALL SUBUNIT METHYLTRANSFERASE C"/>
    <property type="match status" value="1"/>
</dbReference>
<accession>A0A7C5N908</accession>
<reference evidence="5" key="1">
    <citation type="journal article" date="2020" name="mSystems">
        <title>Genome- and Community-Level Interaction Insights into Carbon Utilization and Element Cycling Functions of Hydrothermarchaeota in Hydrothermal Sediment.</title>
        <authorList>
            <person name="Zhou Z."/>
            <person name="Liu Y."/>
            <person name="Xu W."/>
            <person name="Pan J."/>
            <person name="Luo Z.H."/>
            <person name="Li M."/>
        </authorList>
    </citation>
    <scope>NUCLEOTIDE SEQUENCE [LARGE SCALE GENOMIC DNA]</scope>
    <source>
        <strain evidence="5">HyVt-535</strain>
    </source>
</reference>
<gene>
    <name evidence="5" type="ORF">ENJ98_06880</name>
</gene>
<comment type="caution">
    <text evidence="5">The sequence shown here is derived from an EMBL/GenBank/DDBJ whole genome shotgun (WGS) entry which is preliminary data.</text>
</comment>
<dbReference type="Proteomes" id="UP000886100">
    <property type="component" value="Unassembled WGS sequence"/>
</dbReference>
<sequence>MKSNAPLDLEKLRQDIVFREALLGHPLTFRTTWGLFSPKGIDAGTRLLLDHLEVAPDERAIDLGCGYGPLGLAIAKHAPEGFCTLVDKDFVAVEYARKNAALNGIGNVEGLLSNGLDQVPADRRFTLAVTNLPAKTSKEHYYLFFHDIRERLEPGGRFYVVVITGLRQFIKRSFTEIFGNHKKTKQGKQYTVAMAVKE</sequence>
<keyword evidence="1 5" id="KW-0489">Methyltransferase</keyword>
<evidence type="ECO:0000256" key="1">
    <source>
        <dbReference type="ARBA" id="ARBA00022603"/>
    </source>
</evidence>
<organism evidence="5">
    <name type="scientific">Thiolapillus brandeum</name>
    <dbReference type="NCBI Taxonomy" id="1076588"/>
    <lineage>
        <taxon>Bacteria</taxon>
        <taxon>Pseudomonadati</taxon>
        <taxon>Pseudomonadota</taxon>
        <taxon>Gammaproteobacteria</taxon>
        <taxon>Chromatiales</taxon>
        <taxon>Sedimenticolaceae</taxon>
        <taxon>Thiolapillus</taxon>
    </lineage>
</organism>
<evidence type="ECO:0000256" key="2">
    <source>
        <dbReference type="ARBA" id="ARBA00022679"/>
    </source>
</evidence>
<dbReference type="Pfam" id="PF05175">
    <property type="entry name" value="MTS"/>
    <property type="match status" value="1"/>
</dbReference>
<keyword evidence="3" id="KW-0949">S-adenosyl-L-methionine</keyword>
<evidence type="ECO:0000259" key="4">
    <source>
        <dbReference type="Pfam" id="PF05175"/>
    </source>
</evidence>